<reference evidence="2" key="1">
    <citation type="submission" date="2022-07" db="EMBL/GenBank/DDBJ databases">
        <title>Phylogenomic reconstructions and comparative analyses of Kickxellomycotina fungi.</title>
        <authorList>
            <person name="Reynolds N.K."/>
            <person name="Stajich J.E."/>
            <person name="Barry K."/>
            <person name="Grigoriev I.V."/>
            <person name="Crous P."/>
            <person name="Smith M.E."/>
        </authorList>
    </citation>
    <scope>NUCLEOTIDE SEQUENCE</scope>
    <source>
        <strain evidence="2">RSA 861</strain>
    </source>
</reference>
<feature type="region of interest" description="Disordered" evidence="1">
    <location>
        <begin position="186"/>
        <end position="214"/>
    </location>
</feature>
<organism evidence="2 3">
    <name type="scientific">Tieghemiomyces parasiticus</name>
    <dbReference type="NCBI Taxonomy" id="78921"/>
    <lineage>
        <taxon>Eukaryota</taxon>
        <taxon>Fungi</taxon>
        <taxon>Fungi incertae sedis</taxon>
        <taxon>Zoopagomycota</taxon>
        <taxon>Kickxellomycotina</taxon>
        <taxon>Dimargaritomycetes</taxon>
        <taxon>Dimargaritales</taxon>
        <taxon>Dimargaritaceae</taxon>
        <taxon>Tieghemiomyces</taxon>
    </lineage>
</organism>
<feature type="compositionally biased region" description="Acidic residues" evidence="1">
    <location>
        <begin position="192"/>
        <end position="201"/>
    </location>
</feature>
<dbReference type="AlphaFoldDB" id="A0A9W8DM11"/>
<accession>A0A9W8DM11</accession>
<comment type="caution">
    <text evidence="2">The sequence shown here is derived from an EMBL/GenBank/DDBJ whole genome shotgun (WGS) entry which is preliminary data.</text>
</comment>
<dbReference type="EMBL" id="JANBPT010000607">
    <property type="protein sequence ID" value="KAJ1915917.1"/>
    <property type="molecule type" value="Genomic_DNA"/>
</dbReference>
<keyword evidence="3" id="KW-1185">Reference proteome</keyword>
<dbReference type="Proteomes" id="UP001150569">
    <property type="component" value="Unassembled WGS sequence"/>
</dbReference>
<evidence type="ECO:0000256" key="1">
    <source>
        <dbReference type="SAM" id="MobiDB-lite"/>
    </source>
</evidence>
<evidence type="ECO:0000313" key="2">
    <source>
        <dbReference type="EMBL" id="KAJ1915917.1"/>
    </source>
</evidence>
<evidence type="ECO:0000313" key="3">
    <source>
        <dbReference type="Proteomes" id="UP001150569"/>
    </source>
</evidence>
<proteinExistence type="predicted"/>
<name>A0A9W8DM11_9FUNG</name>
<protein>
    <submittedName>
        <fullName evidence="2">Uncharacterized protein</fullName>
    </submittedName>
</protein>
<sequence length="306" mass="34840">ARFARTEIHLDHIYDMYESEDSIINLIRTKNTAQLASLGHYTYQQGFEQQLNGFLTSAGIPPTHQSALNDLLTIESISTNDPQPDEVEELFSSEVYFSREVMYDRLRDELRTFFLGDITFTLVNRGQWREVADYATYFLSRRPLNDPNYPTQDETMKIITLVPTSRLVSNEVSGQDAFMSEGGHLEAHDTESMDSSDDDGNEYSAPEYSQSEVSDEADMSVENLDHGEPALLYQEDYSQDGVKMATMPHPQRFSMSDGYKLNYAWKVRDGSVVNRSDKDSYNLGTGIIAMDADHEIVFDTYSRMAI</sequence>
<gene>
    <name evidence="2" type="ORF">IWQ60_008277</name>
</gene>
<feature type="non-terminal residue" evidence="2">
    <location>
        <position position="1"/>
    </location>
</feature>